<dbReference type="RefSeq" id="WP_112282020.1">
    <property type="nucleotide sequence ID" value="NZ_MASW01000002.1"/>
</dbReference>
<evidence type="ECO:0000313" key="1">
    <source>
        <dbReference type="EMBL" id="PXY28009.1"/>
    </source>
</evidence>
<dbReference type="OrthoDB" id="153551at2"/>
<name>A0A2V4BEG0_9PSEU</name>
<proteinExistence type="predicted"/>
<dbReference type="Pfam" id="PF01883">
    <property type="entry name" value="FeS_assembly_P"/>
    <property type="match status" value="1"/>
</dbReference>
<comment type="caution">
    <text evidence="1">The sequence shown here is derived from an EMBL/GenBank/DDBJ whole genome shotgun (WGS) entry which is preliminary data.</text>
</comment>
<organism evidence="1 2">
    <name type="scientific">Prauserella muralis</name>
    <dbReference type="NCBI Taxonomy" id="588067"/>
    <lineage>
        <taxon>Bacteria</taxon>
        <taxon>Bacillati</taxon>
        <taxon>Actinomycetota</taxon>
        <taxon>Actinomycetes</taxon>
        <taxon>Pseudonocardiales</taxon>
        <taxon>Pseudonocardiaceae</taxon>
        <taxon>Prauserella</taxon>
    </lineage>
</organism>
<dbReference type="InterPro" id="IPR002744">
    <property type="entry name" value="MIP18-like"/>
</dbReference>
<keyword evidence="2" id="KW-1185">Reference proteome</keyword>
<sequence>MTAAPALAEQAWQALSGVRDPELDEPITELGFVVAAAVRDGGVSVRLRLPTYFCAPNFAYLMVADAYDALVALGEFDWVEVRLTDHFAAEEINAGVAAEAGFAGAFAGQAAGELDELRDTFRRKAHLACLERACRTLLDSGWQIDALAGTTLGDLPASAERESLVRRRAELGLPSGPDAPLFVEDDGEPVPAGALPKRLRFAKAVRVSIEGNSAFCRGLLRTRYPEAGVEGAVGFAGAEGVEGKVS</sequence>
<protein>
    <submittedName>
        <fullName evidence="1">Metal-sulfur cluster biosynthetic enzyme</fullName>
    </submittedName>
</protein>
<dbReference type="Proteomes" id="UP000249915">
    <property type="component" value="Unassembled WGS sequence"/>
</dbReference>
<dbReference type="Gene3D" id="3.30.300.130">
    <property type="entry name" value="Fe-S cluster assembly (FSCA)"/>
    <property type="match status" value="1"/>
</dbReference>
<dbReference type="EMBL" id="MASW01000002">
    <property type="protein sequence ID" value="PXY28009.1"/>
    <property type="molecule type" value="Genomic_DNA"/>
</dbReference>
<reference evidence="1 2" key="1">
    <citation type="submission" date="2016-07" db="EMBL/GenBank/DDBJ databases">
        <title>Draft genome sequence of Prauserella muralis DSM 45305, isolated from a mould-covered wall in an indoor environment.</title>
        <authorList>
            <person name="Ruckert C."/>
            <person name="Albersmeier A."/>
            <person name="Jiang C.-L."/>
            <person name="Jiang Y."/>
            <person name="Kalinowski J."/>
            <person name="Schneider O."/>
            <person name="Winkler A."/>
            <person name="Zotchev S.B."/>
        </authorList>
    </citation>
    <scope>NUCLEOTIDE SEQUENCE [LARGE SCALE GENOMIC DNA]</scope>
    <source>
        <strain evidence="1 2">DSM 45305</strain>
    </source>
</reference>
<dbReference type="InterPro" id="IPR034904">
    <property type="entry name" value="FSCA_dom_sf"/>
</dbReference>
<dbReference type="AlphaFoldDB" id="A0A2V4BEG0"/>
<dbReference type="SUPFAM" id="SSF117916">
    <property type="entry name" value="Fe-S cluster assembly (FSCA) domain-like"/>
    <property type="match status" value="1"/>
</dbReference>
<accession>A0A2V4BEG0</accession>
<evidence type="ECO:0000313" key="2">
    <source>
        <dbReference type="Proteomes" id="UP000249915"/>
    </source>
</evidence>
<gene>
    <name evidence="1" type="ORF">BAY60_16830</name>
</gene>